<dbReference type="AlphaFoldDB" id="A0A087TNR3"/>
<accession>A0A087TNR3</accession>
<dbReference type="EMBL" id="KK116085">
    <property type="protein sequence ID" value="KFM66752.1"/>
    <property type="molecule type" value="Genomic_DNA"/>
</dbReference>
<protein>
    <submittedName>
        <fullName evidence="1">Peroxisome assembly factor 2</fullName>
    </submittedName>
</protein>
<name>A0A087TNR3_STEMI</name>
<evidence type="ECO:0000313" key="2">
    <source>
        <dbReference type="Proteomes" id="UP000054359"/>
    </source>
</evidence>
<keyword evidence="2" id="KW-1185">Reference proteome</keyword>
<reference evidence="1 2" key="1">
    <citation type="submission" date="2013-11" db="EMBL/GenBank/DDBJ databases">
        <title>Genome sequencing of Stegodyphus mimosarum.</title>
        <authorList>
            <person name="Bechsgaard J."/>
        </authorList>
    </citation>
    <scope>NUCLEOTIDE SEQUENCE [LARGE SCALE GENOMIC DNA]</scope>
</reference>
<evidence type="ECO:0000313" key="1">
    <source>
        <dbReference type="EMBL" id="KFM66752.1"/>
    </source>
</evidence>
<dbReference type="STRING" id="407821.A0A087TNR3"/>
<gene>
    <name evidence="1" type="ORF">X975_18444</name>
</gene>
<organism evidence="1 2">
    <name type="scientific">Stegodyphus mimosarum</name>
    <name type="common">African social velvet spider</name>
    <dbReference type="NCBI Taxonomy" id="407821"/>
    <lineage>
        <taxon>Eukaryota</taxon>
        <taxon>Metazoa</taxon>
        <taxon>Ecdysozoa</taxon>
        <taxon>Arthropoda</taxon>
        <taxon>Chelicerata</taxon>
        <taxon>Arachnida</taxon>
        <taxon>Araneae</taxon>
        <taxon>Araneomorphae</taxon>
        <taxon>Entelegynae</taxon>
        <taxon>Eresoidea</taxon>
        <taxon>Eresidae</taxon>
        <taxon>Stegodyphus</taxon>
    </lineage>
</organism>
<sequence>MLQQLFQVWLEKVPNSVELKHPLHVALEEEYFSKFNMLKDDQLLDTSFKEGHFYGVLMREYCSVYESPENIFVHVNIVSTAATKADKVIIYVSEYFLNHYNYKYGDKFCFKFVCCYPLEKVVVGVKTKESYDYFVNPNKKLCKELHNSNVLCRRNDKLIIPSCNSQDCVILDSQPTGQGTLTLNSSLIIADMQDSSDHDSNSVTATDMQDAMDCDSSSVISSATEFEINVRPKLDSLFQRELAEKEMDEHSTIFISKIVMSELKLVNGSWVEIELLELVLNEKSNAFEKRHIKSRFVRVCSFSDEKISLNYFPNNRRLVYLFPLLWFNLNKHPSALIQLHLRLQIKGLKQPITPSFAKTAHACLVQSSNYDGKVHSFCDAMLTKYFDIPRFVQKGDIFAVNSKNQFDFPGLQDEELDKMKCPVIYFRITHIEGSESHFKGYVIKNSWTKLYHAGTKQSYVPITMETYYSPYPDHPVYDSISEGLGHYVTLLQNLILPFLKLQKENWKISSNILLSGP</sequence>
<dbReference type="Proteomes" id="UP000054359">
    <property type="component" value="Unassembled WGS sequence"/>
</dbReference>
<feature type="non-terminal residue" evidence="1">
    <location>
        <position position="517"/>
    </location>
</feature>
<dbReference type="OrthoDB" id="6428345at2759"/>
<proteinExistence type="predicted"/>